<proteinExistence type="predicted"/>
<dbReference type="EMBL" id="BMAW01005539">
    <property type="protein sequence ID" value="GFS94693.1"/>
    <property type="molecule type" value="Genomic_DNA"/>
</dbReference>
<keyword evidence="2" id="KW-1185">Reference proteome</keyword>
<dbReference type="Proteomes" id="UP000887013">
    <property type="component" value="Unassembled WGS sequence"/>
</dbReference>
<evidence type="ECO:0000313" key="1">
    <source>
        <dbReference type="EMBL" id="GFS94693.1"/>
    </source>
</evidence>
<accession>A0A8X6N5C7</accession>
<gene>
    <name evidence="1" type="ORF">NPIL_643521</name>
</gene>
<dbReference type="AlphaFoldDB" id="A0A8X6N5C7"/>
<sequence>DVGEVIANEAFINDFGKTVLHHSTPDFSDHGDARTSFFIRISHPVFMVSNTGVGGKAIVCSSS</sequence>
<feature type="non-terminal residue" evidence="1">
    <location>
        <position position="1"/>
    </location>
</feature>
<protein>
    <submittedName>
        <fullName evidence="1">Uncharacterized protein</fullName>
    </submittedName>
</protein>
<name>A0A8X6N5C7_NEPPI</name>
<reference evidence="1" key="1">
    <citation type="submission" date="2020-08" db="EMBL/GenBank/DDBJ databases">
        <title>Multicomponent nature underlies the extraordinary mechanical properties of spider dragline silk.</title>
        <authorList>
            <person name="Kono N."/>
            <person name="Nakamura H."/>
            <person name="Mori M."/>
            <person name="Yoshida Y."/>
            <person name="Ohtoshi R."/>
            <person name="Malay A.D."/>
            <person name="Moran D.A.P."/>
            <person name="Tomita M."/>
            <person name="Numata K."/>
            <person name="Arakawa K."/>
        </authorList>
    </citation>
    <scope>NUCLEOTIDE SEQUENCE</scope>
</reference>
<organism evidence="1 2">
    <name type="scientific">Nephila pilipes</name>
    <name type="common">Giant wood spider</name>
    <name type="synonym">Nephila maculata</name>
    <dbReference type="NCBI Taxonomy" id="299642"/>
    <lineage>
        <taxon>Eukaryota</taxon>
        <taxon>Metazoa</taxon>
        <taxon>Ecdysozoa</taxon>
        <taxon>Arthropoda</taxon>
        <taxon>Chelicerata</taxon>
        <taxon>Arachnida</taxon>
        <taxon>Araneae</taxon>
        <taxon>Araneomorphae</taxon>
        <taxon>Entelegynae</taxon>
        <taxon>Araneoidea</taxon>
        <taxon>Nephilidae</taxon>
        <taxon>Nephila</taxon>
    </lineage>
</organism>
<comment type="caution">
    <text evidence="1">The sequence shown here is derived from an EMBL/GenBank/DDBJ whole genome shotgun (WGS) entry which is preliminary data.</text>
</comment>
<evidence type="ECO:0000313" key="2">
    <source>
        <dbReference type="Proteomes" id="UP000887013"/>
    </source>
</evidence>